<dbReference type="OrthoDB" id="9812206at2"/>
<dbReference type="GO" id="GO:0009228">
    <property type="term" value="P:thiamine biosynthetic process"/>
    <property type="evidence" value="ECO:0007669"/>
    <property type="project" value="UniProtKB-KW"/>
</dbReference>
<comment type="cofactor">
    <cofactor evidence="10">
        <name>Mg(2+)</name>
        <dbReference type="ChEBI" id="CHEBI:18420"/>
    </cofactor>
    <text evidence="10">Binds 1 Mg(2+) ion per subunit.</text>
</comment>
<dbReference type="GO" id="GO:0009229">
    <property type="term" value="P:thiamine diphosphate biosynthetic process"/>
    <property type="evidence" value="ECO:0007669"/>
    <property type="project" value="UniProtKB-UniRule"/>
</dbReference>
<keyword evidence="15" id="KW-1185">Reference proteome</keyword>
<feature type="binding site" evidence="10">
    <location>
        <position position="67"/>
    </location>
    <ligand>
        <name>4-amino-2-methyl-5-(diphosphooxymethyl)pyrimidine</name>
        <dbReference type="ChEBI" id="CHEBI:57841"/>
    </ligand>
</feature>
<comment type="function">
    <text evidence="1 10">Condenses 4-methyl-5-(beta-hydroxyethyl)thiazole monophosphate (THZ-P) and 2-methyl-4-amino-5-hydroxymethyl pyrimidine pyrophosphate (HMP-PP) to form thiamine monophosphate (TMP).</text>
</comment>
<feature type="binding site" evidence="10">
    <location>
        <position position="68"/>
    </location>
    <ligand>
        <name>Mg(2+)</name>
        <dbReference type="ChEBI" id="CHEBI:18420"/>
    </ligand>
</feature>
<comment type="catalytic activity">
    <reaction evidence="9 10 11">
        <text>2-[(2R,5Z)-2-carboxy-4-methylthiazol-5(2H)-ylidene]ethyl phosphate + 4-amino-2-methyl-5-(diphosphooxymethyl)pyrimidine + 2 H(+) = thiamine phosphate + CO2 + diphosphate</text>
        <dbReference type="Rhea" id="RHEA:47844"/>
        <dbReference type="ChEBI" id="CHEBI:15378"/>
        <dbReference type="ChEBI" id="CHEBI:16526"/>
        <dbReference type="ChEBI" id="CHEBI:33019"/>
        <dbReference type="ChEBI" id="CHEBI:37575"/>
        <dbReference type="ChEBI" id="CHEBI:57841"/>
        <dbReference type="ChEBI" id="CHEBI:62899"/>
        <dbReference type="EC" id="2.5.1.3"/>
    </reaction>
</comment>
<dbReference type="InterPro" id="IPR022998">
    <property type="entry name" value="ThiamineP_synth_TenI"/>
</dbReference>
<feature type="binding site" evidence="10">
    <location>
        <begin position="35"/>
        <end position="39"/>
    </location>
    <ligand>
        <name>4-amino-2-methyl-5-(diphosphooxymethyl)pyrimidine</name>
        <dbReference type="ChEBI" id="CHEBI:57841"/>
    </ligand>
</feature>
<evidence type="ECO:0000256" key="9">
    <source>
        <dbReference type="ARBA" id="ARBA00047883"/>
    </source>
</evidence>
<dbReference type="EMBL" id="LT670846">
    <property type="protein sequence ID" value="SHK40172.1"/>
    <property type="molecule type" value="Genomic_DNA"/>
</dbReference>
<organism evidence="14 15">
    <name type="scientific">Thermocrinis minervae</name>
    <dbReference type="NCBI Taxonomy" id="381751"/>
    <lineage>
        <taxon>Bacteria</taxon>
        <taxon>Pseudomonadati</taxon>
        <taxon>Aquificota</taxon>
        <taxon>Aquificia</taxon>
        <taxon>Aquificales</taxon>
        <taxon>Aquificaceae</taxon>
        <taxon>Thermocrinis</taxon>
    </lineage>
</organism>
<feature type="binding site" evidence="10">
    <location>
        <begin position="182"/>
        <end position="183"/>
    </location>
    <ligand>
        <name>2-[(2R,5Z)-2-carboxy-4-methylthiazol-5(2H)-ylidene]ethyl phosphate</name>
        <dbReference type="ChEBI" id="CHEBI:62899"/>
    </ligand>
</feature>
<reference evidence="14 15" key="1">
    <citation type="submission" date="2016-11" db="EMBL/GenBank/DDBJ databases">
        <authorList>
            <person name="Jaros S."/>
            <person name="Januszkiewicz K."/>
            <person name="Wedrychowicz H."/>
        </authorList>
    </citation>
    <scope>NUCLEOTIDE SEQUENCE [LARGE SCALE GENOMIC DNA]</scope>
    <source>
        <strain evidence="14 15">DSM 19557</strain>
    </source>
</reference>
<dbReference type="GO" id="GO:0004789">
    <property type="term" value="F:thiamine-phosphate diphosphorylase activity"/>
    <property type="evidence" value="ECO:0007669"/>
    <property type="project" value="UniProtKB-UniRule"/>
</dbReference>
<dbReference type="AlphaFoldDB" id="A0A1M6S5V5"/>
<feature type="binding site" evidence="10">
    <location>
        <position position="106"/>
    </location>
    <ligand>
        <name>4-amino-2-methyl-5-(diphosphooxymethyl)pyrimidine</name>
        <dbReference type="ChEBI" id="CHEBI:57841"/>
    </ligand>
</feature>
<dbReference type="HAMAP" id="MF_00097">
    <property type="entry name" value="TMP_synthase"/>
    <property type="match status" value="1"/>
</dbReference>
<feature type="binding site" evidence="10">
    <location>
        <position position="135"/>
    </location>
    <ligand>
        <name>4-amino-2-methyl-5-(diphosphooxymethyl)pyrimidine</name>
        <dbReference type="ChEBI" id="CHEBI:57841"/>
    </ligand>
</feature>
<keyword evidence="4 10" id="KW-0479">Metal-binding</keyword>
<dbReference type="InterPro" id="IPR034291">
    <property type="entry name" value="TMP_synthase"/>
</dbReference>
<evidence type="ECO:0000256" key="10">
    <source>
        <dbReference type="HAMAP-Rule" id="MF_00097"/>
    </source>
</evidence>
<evidence type="ECO:0000256" key="2">
    <source>
        <dbReference type="ARBA" id="ARBA00005165"/>
    </source>
</evidence>
<accession>A0A1M6S5V5</accession>
<evidence type="ECO:0000256" key="12">
    <source>
        <dbReference type="RuleBase" id="RU004253"/>
    </source>
</evidence>
<dbReference type="RefSeq" id="WP_079654026.1">
    <property type="nucleotide sequence ID" value="NZ_LT670846.1"/>
</dbReference>
<evidence type="ECO:0000256" key="3">
    <source>
        <dbReference type="ARBA" id="ARBA00022679"/>
    </source>
</evidence>
<dbReference type="Proteomes" id="UP000189810">
    <property type="component" value="Chromosome I"/>
</dbReference>
<dbReference type="UniPathway" id="UPA00060">
    <property type="reaction ID" value="UER00141"/>
</dbReference>
<feature type="binding site" evidence="10">
    <location>
        <position position="162"/>
    </location>
    <ligand>
        <name>2-[(2R,5Z)-2-carboxy-4-methylthiazol-5(2H)-ylidene]ethyl phosphate</name>
        <dbReference type="ChEBI" id="CHEBI:62899"/>
    </ligand>
</feature>
<sequence>MNLTIYLVTDDKYFKDRDLISTIEQAIQGGVTAVQYRFKNKSSRQMYEELLVLRELTRRYGVDLVVNDRVDLALAVEADGVHVGSQDLPPDVVRKLVGDKMYIGYSVNSVEALREVEHLPIDYIGFGSVYETTTKENYKLVGIEGLRQACKMTTKPVIAIGGIMPYRVKEVVEAGAKGIAVVSAILGFEDVKKAAQSLVEAYKRVVKDKIYMP</sequence>
<protein>
    <recommendedName>
        <fullName evidence="10">Thiamine-phosphate synthase</fullName>
        <shortName evidence="10">TP synthase</shortName>
        <shortName evidence="10">TPS</shortName>
        <ecNumber evidence="10">2.5.1.3</ecNumber>
    </recommendedName>
    <alternativeName>
        <fullName evidence="10">Thiamine-phosphate pyrophosphorylase</fullName>
        <shortName evidence="10">TMP pyrophosphorylase</shortName>
        <shortName evidence="10">TMP-PPase</shortName>
    </alternativeName>
</protein>
<evidence type="ECO:0000256" key="1">
    <source>
        <dbReference type="ARBA" id="ARBA00003814"/>
    </source>
</evidence>
<comment type="similarity">
    <text evidence="10 11">Belongs to the thiamine-phosphate synthase family.</text>
</comment>
<evidence type="ECO:0000256" key="6">
    <source>
        <dbReference type="ARBA" id="ARBA00022977"/>
    </source>
</evidence>
<evidence type="ECO:0000256" key="4">
    <source>
        <dbReference type="ARBA" id="ARBA00022723"/>
    </source>
</evidence>
<dbReference type="STRING" id="381751.SAMN05444391_0895"/>
<feature type="binding site" evidence="10">
    <location>
        <position position="87"/>
    </location>
    <ligand>
        <name>Mg(2+)</name>
        <dbReference type="ChEBI" id="CHEBI:18420"/>
    </ligand>
</feature>
<evidence type="ECO:0000259" key="13">
    <source>
        <dbReference type="Pfam" id="PF02581"/>
    </source>
</evidence>
<comment type="pathway">
    <text evidence="2 10 12">Cofactor biosynthesis; thiamine diphosphate biosynthesis; thiamine phosphate from 4-amino-2-methyl-5-diphosphomethylpyrimidine and 4-methyl-5-(2-phosphoethyl)-thiazole: step 1/1.</text>
</comment>
<dbReference type="PANTHER" id="PTHR20857">
    <property type="entry name" value="THIAMINE-PHOSPHATE PYROPHOSPHORYLASE"/>
    <property type="match status" value="1"/>
</dbReference>
<proteinExistence type="inferred from homology"/>
<dbReference type="EC" id="2.5.1.3" evidence="10"/>
<evidence type="ECO:0000313" key="15">
    <source>
        <dbReference type="Proteomes" id="UP000189810"/>
    </source>
</evidence>
<dbReference type="GO" id="GO:0005737">
    <property type="term" value="C:cytoplasm"/>
    <property type="evidence" value="ECO:0007669"/>
    <property type="project" value="TreeGrafter"/>
</dbReference>
<dbReference type="GO" id="GO:0000287">
    <property type="term" value="F:magnesium ion binding"/>
    <property type="evidence" value="ECO:0007669"/>
    <property type="project" value="UniProtKB-UniRule"/>
</dbReference>
<name>A0A1M6S5V5_9AQUI</name>
<gene>
    <name evidence="10" type="primary">thiE</name>
    <name evidence="14" type="ORF">SAMN05444391_0895</name>
</gene>
<dbReference type="FunFam" id="3.20.20.70:FF:000096">
    <property type="entry name" value="Thiamine-phosphate synthase"/>
    <property type="match status" value="1"/>
</dbReference>
<evidence type="ECO:0000256" key="5">
    <source>
        <dbReference type="ARBA" id="ARBA00022842"/>
    </source>
</evidence>
<keyword evidence="6 10" id="KW-0784">Thiamine biosynthesis</keyword>
<comment type="catalytic activity">
    <reaction evidence="8 10 11">
        <text>2-(2-carboxy-4-methylthiazol-5-yl)ethyl phosphate + 4-amino-2-methyl-5-(diphosphooxymethyl)pyrimidine + 2 H(+) = thiamine phosphate + CO2 + diphosphate</text>
        <dbReference type="Rhea" id="RHEA:47848"/>
        <dbReference type="ChEBI" id="CHEBI:15378"/>
        <dbReference type="ChEBI" id="CHEBI:16526"/>
        <dbReference type="ChEBI" id="CHEBI:33019"/>
        <dbReference type="ChEBI" id="CHEBI:37575"/>
        <dbReference type="ChEBI" id="CHEBI:57841"/>
        <dbReference type="ChEBI" id="CHEBI:62890"/>
        <dbReference type="EC" id="2.5.1.3"/>
    </reaction>
</comment>
<feature type="binding site" evidence="10">
    <location>
        <begin position="132"/>
        <end position="134"/>
    </location>
    <ligand>
        <name>2-[(2R,5Z)-2-carboxy-4-methylthiazol-5(2H)-ylidene]ethyl phosphate</name>
        <dbReference type="ChEBI" id="CHEBI:62899"/>
    </ligand>
</feature>
<dbReference type="PANTHER" id="PTHR20857:SF23">
    <property type="entry name" value="THIAMINE BIOSYNTHETIC BIFUNCTIONAL ENZYME"/>
    <property type="match status" value="1"/>
</dbReference>
<dbReference type="SUPFAM" id="SSF51391">
    <property type="entry name" value="Thiamin phosphate synthase"/>
    <property type="match status" value="1"/>
</dbReference>
<keyword evidence="5 10" id="KW-0460">Magnesium</keyword>
<dbReference type="CDD" id="cd00564">
    <property type="entry name" value="TMP_TenI"/>
    <property type="match status" value="1"/>
</dbReference>
<dbReference type="InterPro" id="IPR013785">
    <property type="entry name" value="Aldolase_TIM"/>
</dbReference>
<comment type="catalytic activity">
    <reaction evidence="7 10 11">
        <text>4-methyl-5-(2-phosphooxyethyl)-thiazole + 4-amino-2-methyl-5-(diphosphooxymethyl)pyrimidine + H(+) = thiamine phosphate + diphosphate</text>
        <dbReference type="Rhea" id="RHEA:22328"/>
        <dbReference type="ChEBI" id="CHEBI:15378"/>
        <dbReference type="ChEBI" id="CHEBI:33019"/>
        <dbReference type="ChEBI" id="CHEBI:37575"/>
        <dbReference type="ChEBI" id="CHEBI:57841"/>
        <dbReference type="ChEBI" id="CHEBI:58296"/>
        <dbReference type="EC" id="2.5.1.3"/>
    </reaction>
</comment>
<evidence type="ECO:0000256" key="11">
    <source>
        <dbReference type="RuleBase" id="RU003826"/>
    </source>
</evidence>
<keyword evidence="3 10" id="KW-0808">Transferase</keyword>
<feature type="domain" description="Thiamine phosphate synthase/TenI" evidence="13">
    <location>
        <begin position="5"/>
        <end position="185"/>
    </location>
</feature>
<evidence type="ECO:0000313" key="14">
    <source>
        <dbReference type="EMBL" id="SHK40172.1"/>
    </source>
</evidence>
<dbReference type="InterPro" id="IPR036206">
    <property type="entry name" value="ThiamineP_synth_sf"/>
</dbReference>
<evidence type="ECO:0000256" key="8">
    <source>
        <dbReference type="ARBA" id="ARBA00047851"/>
    </source>
</evidence>
<evidence type="ECO:0000256" key="7">
    <source>
        <dbReference type="ARBA" id="ARBA00047334"/>
    </source>
</evidence>
<dbReference type="Gene3D" id="3.20.20.70">
    <property type="entry name" value="Aldolase class I"/>
    <property type="match status" value="1"/>
</dbReference>
<dbReference type="Pfam" id="PF02581">
    <property type="entry name" value="TMP-TENI"/>
    <property type="match status" value="1"/>
</dbReference>
<dbReference type="NCBIfam" id="TIGR00693">
    <property type="entry name" value="thiE"/>
    <property type="match status" value="1"/>
</dbReference>